<feature type="binding site" evidence="6">
    <location>
        <position position="23"/>
    </location>
    <ligand>
        <name>Zn(2+)</name>
        <dbReference type="ChEBI" id="CHEBI:29105"/>
        <note>catalytic</note>
    </ligand>
</feature>
<dbReference type="GO" id="GO:0004222">
    <property type="term" value="F:metalloendopeptidase activity"/>
    <property type="evidence" value="ECO:0007669"/>
    <property type="project" value="UniProtKB-UniRule"/>
</dbReference>
<dbReference type="GO" id="GO:0008270">
    <property type="term" value="F:zinc ion binding"/>
    <property type="evidence" value="ECO:0007669"/>
    <property type="project" value="UniProtKB-UniRule"/>
</dbReference>
<dbReference type="InterPro" id="IPR001506">
    <property type="entry name" value="Peptidase_M12A"/>
</dbReference>
<dbReference type="GO" id="GO:0006508">
    <property type="term" value="P:proteolysis"/>
    <property type="evidence" value="ECO:0007669"/>
    <property type="project" value="UniProtKB-KW"/>
</dbReference>
<keyword evidence="1 6" id="KW-0645">Protease</keyword>
<evidence type="ECO:0000256" key="7">
    <source>
        <dbReference type="RuleBase" id="RU361183"/>
    </source>
</evidence>
<dbReference type="InterPro" id="IPR024079">
    <property type="entry name" value="MetalloPept_cat_dom_sf"/>
</dbReference>
<dbReference type="PANTHER" id="PTHR10127">
    <property type="entry name" value="DISCOIDIN, CUB, EGF, LAMININ , AND ZINC METALLOPROTEASE DOMAIN CONTAINING"/>
    <property type="match status" value="1"/>
</dbReference>
<evidence type="ECO:0000256" key="3">
    <source>
        <dbReference type="ARBA" id="ARBA00022801"/>
    </source>
</evidence>
<dbReference type="EC" id="3.4.24.-" evidence="7"/>
<feature type="active site" evidence="6">
    <location>
        <position position="24"/>
    </location>
</feature>
<dbReference type="OrthoDB" id="6061307at2759"/>
<evidence type="ECO:0000256" key="6">
    <source>
        <dbReference type="PROSITE-ProRule" id="PRU01211"/>
    </source>
</evidence>
<accession>A0A2T7PWF3</accession>
<comment type="cofactor">
    <cofactor evidence="6 7">
        <name>Zn(2+)</name>
        <dbReference type="ChEBI" id="CHEBI:29105"/>
    </cofactor>
    <text evidence="6 7">Binds 1 zinc ion per subunit.</text>
</comment>
<comment type="caution">
    <text evidence="10">The sequence shown here is derived from an EMBL/GenBank/DDBJ whole genome shotgun (WGS) entry which is preliminary data.</text>
</comment>
<feature type="domain" description="Peptidase M12A" evidence="9">
    <location>
        <begin position="1"/>
        <end position="127"/>
    </location>
</feature>
<dbReference type="EMBL" id="PZQS01000001">
    <property type="protein sequence ID" value="PVD37749.1"/>
    <property type="molecule type" value="Genomic_DNA"/>
</dbReference>
<keyword evidence="8" id="KW-0812">Transmembrane</keyword>
<evidence type="ECO:0000256" key="4">
    <source>
        <dbReference type="ARBA" id="ARBA00022833"/>
    </source>
</evidence>
<evidence type="ECO:0000313" key="10">
    <source>
        <dbReference type="EMBL" id="PVD37749.1"/>
    </source>
</evidence>
<dbReference type="CDD" id="cd04280">
    <property type="entry name" value="ZnMc_astacin_like"/>
    <property type="match status" value="1"/>
</dbReference>
<keyword evidence="8" id="KW-0472">Membrane</keyword>
<dbReference type="Pfam" id="PF01400">
    <property type="entry name" value="Astacin"/>
    <property type="match status" value="1"/>
</dbReference>
<evidence type="ECO:0000313" key="11">
    <source>
        <dbReference type="Proteomes" id="UP000245119"/>
    </source>
</evidence>
<feature type="transmembrane region" description="Helical" evidence="8">
    <location>
        <begin position="312"/>
        <end position="331"/>
    </location>
</feature>
<dbReference type="AlphaFoldDB" id="A0A2T7PWF3"/>
<dbReference type="PRINTS" id="PR00480">
    <property type="entry name" value="ASTACIN"/>
</dbReference>
<gene>
    <name evidence="10" type="ORF">C0Q70_00350</name>
</gene>
<dbReference type="PANTHER" id="PTHR10127:SF780">
    <property type="entry name" value="METALLOENDOPEPTIDASE"/>
    <property type="match status" value="1"/>
</dbReference>
<reference evidence="10 11" key="1">
    <citation type="submission" date="2018-04" db="EMBL/GenBank/DDBJ databases">
        <title>The genome of golden apple snail Pomacea canaliculata provides insight into stress tolerance and invasive adaptation.</title>
        <authorList>
            <person name="Liu C."/>
            <person name="Liu B."/>
            <person name="Ren Y."/>
            <person name="Zhang Y."/>
            <person name="Wang H."/>
            <person name="Li S."/>
            <person name="Jiang F."/>
            <person name="Yin L."/>
            <person name="Zhang G."/>
            <person name="Qian W."/>
            <person name="Fan W."/>
        </authorList>
    </citation>
    <scope>NUCLEOTIDE SEQUENCE [LARGE SCALE GENOMIC DNA]</scope>
    <source>
        <strain evidence="10">SZHN2017</strain>
        <tissue evidence="10">Muscle</tissue>
    </source>
</reference>
<sequence length="432" mass="49385">MDPVVFLLRMRAPCWWQPGVVAHELGHVIGFFHQQSRPDRDEYIRIHYENIANHLKDSFTKLSWDRIADLGVPYDYLSIMHYGSRAFSYNGRITIETRDRSYQNLIGNRVGLSFRDIKSTNLLYNCRPISCHLRDDDCPGEGFVSKDCSCWCPSYSSDRRNPYVVCTPGGEDGDKNIDRHGIAGTSDIPDIVRGTHHYTLWRFHKSELGQLLRSPLRSGRVLRLARTIPELSPLHSRRRLVRQHEVCGGELLPVSADMQELWDTLPDILTFMQRVLVLQSHALDSVFQMEIRQLDCFFVLQKYNGTDITLKVAAGILAGIVFVAVVVFCTMRVRRRREDNLPLQTATACRRRRGLRALWNKLLRSMRWPRRPPQSPVTCMNDVGYTVVAPPPDVQNQSGDDCLQSSNRLVIPNGGIAHDAEDTKDFILSSVP</sequence>
<evidence type="ECO:0000256" key="2">
    <source>
        <dbReference type="ARBA" id="ARBA00022723"/>
    </source>
</evidence>
<evidence type="ECO:0000256" key="8">
    <source>
        <dbReference type="SAM" id="Phobius"/>
    </source>
</evidence>
<proteinExistence type="predicted"/>
<comment type="caution">
    <text evidence="6">Lacks conserved residue(s) required for the propagation of feature annotation.</text>
</comment>
<dbReference type="InterPro" id="IPR034035">
    <property type="entry name" value="Astacin-like_dom"/>
</dbReference>
<keyword evidence="4 6" id="KW-0862">Zinc</keyword>
<dbReference type="Proteomes" id="UP000245119">
    <property type="component" value="Linkage Group LG1"/>
</dbReference>
<dbReference type="Gene3D" id="3.40.390.10">
    <property type="entry name" value="Collagenase (Catalytic Domain)"/>
    <property type="match status" value="1"/>
</dbReference>
<keyword evidence="2 6" id="KW-0479">Metal-binding</keyword>
<keyword evidence="11" id="KW-1185">Reference proteome</keyword>
<evidence type="ECO:0000256" key="5">
    <source>
        <dbReference type="ARBA" id="ARBA00023049"/>
    </source>
</evidence>
<evidence type="ECO:0000259" key="9">
    <source>
        <dbReference type="PROSITE" id="PS51864"/>
    </source>
</evidence>
<feature type="binding site" evidence="6">
    <location>
        <position position="33"/>
    </location>
    <ligand>
        <name>Zn(2+)</name>
        <dbReference type="ChEBI" id="CHEBI:29105"/>
        <note>catalytic</note>
    </ligand>
</feature>
<evidence type="ECO:0000256" key="1">
    <source>
        <dbReference type="ARBA" id="ARBA00022670"/>
    </source>
</evidence>
<keyword evidence="3 6" id="KW-0378">Hydrolase</keyword>
<dbReference type="SUPFAM" id="SSF55486">
    <property type="entry name" value="Metalloproteases ('zincins'), catalytic domain"/>
    <property type="match status" value="1"/>
</dbReference>
<keyword evidence="5 6" id="KW-0482">Metalloprotease</keyword>
<feature type="binding site" evidence="6">
    <location>
        <position position="27"/>
    </location>
    <ligand>
        <name>Zn(2+)</name>
        <dbReference type="ChEBI" id="CHEBI:29105"/>
        <note>catalytic</note>
    </ligand>
</feature>
<name>A0A2T7PWF3_POMCA</name>
<dbReference type="PROSITE" id="PS51864">
    <property type="entry name" value="ASTACIN"/>
    <property type="match status" value="1"/>
</dbReference>
<organism evidence="10 11">
    <name type="scientific">Pomacea canaliculata</name>
    <name type="common">Golden apple snail</name>
    <dbReference type="NCBI Taxonomy" id="400727"/>
    <lineage>
        <taxon>Eukaryota</taxon>
        <taxon>Metazoa</taxon>
        <taxon>Spiralia</taxon>
        <taxon>Lophotrochozoa</taxon>
        <taxon>Mollusca</taxon>
        <taxon>Gastropoda</taxon>
        <taxon>Caenogastropoda</taxon>
        <taxon>Architaenioglossa</taxon>
        <taxon>Ampullarioidea</taxon>
        <taxon>Ampullariidae</taxon>
        <taxon>Pomacea</taxon>
    </lineage>
</organism>
<protein>
    <recommendedName>
        <fullName evidence="7">Metalloendopeptidase</fullName>
        <ecNumber evidence="7">3.4.24.-</ecNumber>
    </recommendedName>
</protein>
<keyword evidence="8" id="KW-1133">Transmembrane helix</keyword>